<evidence type="ECO:0000256" key="6">
    <source>
        <dbReference type="SAM" id="SignalP"/>
    </source>
</evidence>
<evidence type="ECO:0000313" key="9">
    <source>
        <dbReference type="Proteomes" id="UP000032534"/>
    </source>
</evidence>
<gene>
    <name evidence="8" type="ORF">QD47_02190</name>
</gene>
<evidence type="ECO:0000256" key="5">
    <source>
        <dbReference type="PROSITE-ProRule" id="PRU10040"/>
    </source>
</evidence>
<feature type="domain" description="Pectinesterase catalytic" evidence="7">
    <location>
        <begin position="826"/>
        <end position="1111"/>
    </location>
</feature>
<dbReference type="Gene3D" id="2.60.120.200">
    <property type="match status" value="1"/>
</dbReference>
<dbReference type="Pfam" id="PF01095">
    <property type="entry name" value="Pectinesterase"/>
    <property type="match status" value="1"/>
</dbReference>
<dbReference type="GO" id="GO:0042545">
    <property type="term" value="P:cell wall modification"/>
    <property type="evidence" value="ECO:0007669"/>
    <property type="project" value="InterPro"/>
</dbReference>
<comment type="caution">
    <text evidence="8">The sequence shown here is derived from an EMBL/GenBank/DDBJ whole genome shotgun (WGS) entry which is preliminary data.</text>
</comment>
<dbReference type="RefSeq" id="WP_044644583.1">
    <property type="nucleotide sequence ID" value="NZ_JTHP01000002.1"/>
</dbReference>
<dbReference type="Pfam" id="PF17957">
    <property type="entry name" value="Big_7"/>
    <property type="match status" value="1"/>
</dbReference>
<feature type="chain" id="PRO_5002326383" evidence="6">
    <location>
        <begin position="31"/>
        <end position="1121"/>
    </location>
</feature>
<dbReference type="GO" id="GO:0030599">
    <property type="term" value="F:pectinesterase activity"/>
    <property type="evidence" value="ECO:0007669"/>
    <property type="project" value="InterPro"/>
</dbReference>
<sequence length="1121" mass="122574">MNKQRTWKKVLCNVVVGSLLLTLCPPLIQAEAGVGSQAVVGTEMAKVAKVATDIPAFPGAEGGGKYVTGGRGGEVYEVTTLADYGKDEQTIPGSLRAAVSSGNRTVVFRVGGTIHLKESLKIKGSNLTIAGQTAPGDGITVSDYTTGIDADNVILRYLRFRLTDRYPSEDDALGARYHKNIMIDHCSFSWSVDEVLSLYDNVNTTVQWSIASESMLMTTHQKGRHGYGGIWGGRNATYHHNLLAHNASRNPRFPTDKREIDAVEMTNNVIYNWGFFSSYGGGEGSYNVLNNYYKYGPNTYRDVRSQIFVDVGSKKYKTRMFIGGNYMYGNESVTQDNWQLGTSIGSIIDPSTRLAEPIEVRGEYDNGISPDAYGPYQATDAQTAYAEVLAGSGATLPRRDAVDARIMNDVKNGTGAFINSSREAGWIYDDHNVITTKLVDSDHDGMPDEWESANGLDPYNADDRNGQTLAGSGVYAHFAKGYTNLEVYLNDLIVKLSDGNEVDNPEAVVQVSDESGRSLKHNDILEAGRNARLIATAKDKDGIAHVEFIIDGELAGKVETAPYRLDWNQVTDGTHYIVSRVTDRKWTATFSNPVAIHVNTTAPSGSWLSEDIGSEGLSGYIKGHTQVLKDDESGSSIRLKAAGDVDGKADFFHYAYQKWEGDTEITARVEKITPVDDHAEAGVMIRESLKPGSKMAYMALAFVKYGKQGILISRNQTDGNTNQASMKTFITTPYSVRLVRQGQKLTGWISVDGVTNWEKVGETVMDLPDNQPLLFGLATDASKQQNDVWNYNTSEFSNVTIRKLAETAAAPAKTEPYAAAREVNSVVVATYGPASFTSLQAAIDAVPDNSNTRTVIRLKNGTYREKIKVNSSKKNLSIIGEDREKTIISFNDTAKTVVDGKELGTSNSYTMRVQSPDFILENVTVANTEGTGQVQAVALYAEGDRGQYRNVKITGLQDTLLVNRGRQYFKDSYISGSVDFIFGNSPAVFENSVIHSLRAGYVTAASTEENMPGLVFIQCRLTAENGLTGKVDLGRPWRPYAHVAYLKSYMDNHIKPGGWNNWGKVSNEQTARFVEFDNDGPGAASAGRVPWAKQLTADEASQYTVKAVLGGADHWNPQLNK</sequence>
<evidence type="ECO:0000259" key="7">
    <source>
        <dbReference type="Pfam" id="PF01095"/>
    </source>
</evidence>
<evidence type="ECO:0000256" key="3">
    <source>
        <dbReference type="ARBA" id="ARBA00023085"/>
    </source>
</evidence>
<evidence type="ECO:0000313" key="8">
    <source>
        <dbReference type="EMBL" id="KJD47353.1"/>
    </source>
</evidence>
<keyword evidence="4" id="KW-0325">Glycoprotein</keyword>
<keyword evidence="3" id="KW-0063">Aspartyl esterase</keyword>
<dbReference type="AlphaFoldDB" id="A0A0D7X8M9"/>
<dbReference type="PROSITE" id="PS00503">
    <property type="entry name" value="PECTINESTERASE_2"/>
    <property type="match status" value="1"/>
</dbReference>
<dbReference type="InterPro" id="IPR012334">
    <property type="entry name" value="Pectin_lyas_fold"/>
</dbReference>
<dbReference type="Proteomes" id="UP000032534">
    <property type="component" value="Unassembled WGS sequence"/>
</dbReference>
<organism evidence="8 9">
    <name type="scientific">Paenibacillus terrae</name>
    <dbReference type="NCBI Taxonomy" id="159743"/>
    <lineage>
        <taxon>Bacteria</taxon>
        <taxon>Bacillati</taxon>
        <taxon>Bacillota</taxon>
        <taxon>Bacilli</taxon>
        <taxon>Bacillales</taxon>
        <taxon>Paenibacillaceae</taxon>
        <taxon>Paenibacillus</taxon>
    </lineage>
</organism>
<keyword evidence="2" id="KW-0378">Hydrolase</keyword>
<name>A0A0D7X8M9_9BACL</name>
<keyword evidence="6" id="KW-0732">Signal</keyword>
<dbReference type="PATRIC" id="fig|159743.3.peg.483"/>
<proteinExistence type="predicted"/>
<dbReference type="InterPro" id="IPR000070">
    <property type="entry name" value="Pectinesterase_cat"/>
</dbReference>
<dbReference type="Gene3D" id="2.160.20.10">
    <property type="entry name" value="Single-stranded right-handed beta-helix, Pectin lyase-like"/>
    <property type="match status" value="2"/>
</dbReference>
<reference evidence="8 9" key="1">
    <citation type="submission" date="2014-11" db="EMBL/GenBank/DDBJ databases">
        <title>Draft Genome Sequences of Paenibacillus polymyxa NRRL B-30509 and Paenibacillus terrae NRRL B-30644, Strains from a Poultry Environment that Produce Tridecaptin A and Paenicidins.</title>
        <authorList>
            <person name="van Belkum M.J."/>
            <person name="Lohans C.T."/>
            <person name="Vederas J.C."/>
        </authorList>
    </citation>
    <scope>NUCLEOTIDE SEQUENCE [LARGE SCALE GENOMIC DNA]</scope>
    <source>
        <strain evidence="8 9">NRRL B-30644</strain>
    </source>
</reference>
<dbReference type="InterPro" id="IPR013783">
    <property type="entry name" value="Ig-like_fold"/>
</dbReference>
<protein>
    <submittedName>
        <fullName evidence="8">Pectin esterase</fullName>
    </submittedName>
</protein>
<dbReference type="InterPro" id="IPR011050">
    <property type="entry name" value="Pectin_lyase_fold/virulence"/>
</dbReference>
<keyword evidence="1" id="KW-0479">Metal-binding</keyword>
<dbReference type="EMBL" id="JTHP01000002">
    <property type="protein sequence ID" value="KJD47353.1"/>
    <property type="molecule type" value="Genomic_DNA"/>
</dbReference>
<keyword evidence="9" id="KW-1185">Reference proteome</keyword>
<dbReference type="SUPFAM" id="SSF51126">
    <property type="entry name" value="Pectin lyase-like"/>
    <property type="match status" value="2"/>
</dbReference>
<feature type="active site" evidence="5">
    <location>
        <position position="979"/>
    </location>
</feature>
<dbReference type="Gene3D" id="2.60.40.10">
    <property type="entry name" value="Immunoglobulins"/>
    <property type="match status" value="1"/>
</dbReference>
<feature type="signal peptide" evidence="6">
    <location>
        <begin position="1"/>
        <end position="30"/>
    </location>
</feature>
<dbReference type="InterPro" id="IPR052063">
    <property type="entry name" value="Polysaccharide_Lyase_1"/>
</dbReference>
<dbReference type="InterPro" id="IPR033131">
    <property type="entry name" value="Pectinesterase_Asp_AS"/>
</dbReference>
<dbReference type="GO" id="GO:0046872">
    <property type="term" value="F:metal ion binding"/>
    <property type="evidence" value="ECO:0007669"/>
    <property type="project" value="UniProtKB-KW"/>
</dbReference>
<dbReference type="PANTHER" id="PTHR42970:SF1">
    <property type="entry name" value="PECTATE LYASE C-RELATED"/>
    <property type="match status" value="1"/>
</dbReference>
<evidence type="ECO:0000256" key="4">
    <source>
        <dbReference type="ARBA" id="ARBA00023180"/>
    </source>
</evidence>
<dbReference type="OrthoDB" id="9804686at2"/>
<evidence type="ECO:0000256" key="2">
    <source>
        <dbReference type="ARBA" id="ARBA00022801"/>
    </source>
</evidence>
<accession>A0A0D7X8M9</accession>
<dbReference type="PANTHER" id="PTHR42970">
    <property type="entry name" value="PECTATE LYASE C-RELATED"/>
    <property type="match status" value="1"/>
</dbReference>
<evidence type="ECO:0000256" key="1">
    <source>
        <dbReference type="ARBA" id="ARBA00022723"/>
    </source>
</evidence>